<dbReference type="EMBL" id="MAVT02000014">
    <property type="protein sequence ID" value="POS81252.1"/>
    <property type="molecule type" value="Genomic_DNA"/>
</dbReference>
<evidence type="ECO:0000313" key="2">
    <source>
        <dbReference type="Proteomes" id="UP000094444"/>
    </source>
</evidence>
<dbReference type="InParanoid" id="A0A2P5IFH2"/>
<gene>
    <name evidence="1" type="ORF">DHEL01_v200352</name>
</gene>
<proteinExistence type="predicted"/>
<accession>A0A2P5IFH2</accession>
<dbReference type="OrthoDB" id="10421714at2759"/>
<keyword evidence="2" id="KW-1185">Reference proteome</keyword>
<sequence>MPGGGESHGRYFGGTSCWLPVNVTLHGANARTHVLCAPASVSSVRPFAPTPPAEEVMEFWATPMCDHPGPGLGAKLVPPVLVMAWHGMAWHGMSLTVSVHAMSQPSLSMSITPERSPIANLPAPWLVPGLANVKPVPREDDRSPRCPSC</sequence>
<organism evidence="1 2">
    <name type="scientific">Diaporthe helianthi</name>
    <dbReference type="NCBI Taxonomy" id="158607"/>
    <lineage>
        <taxon>Eukaryota</taxon>
        <taxon>Fungi</taxon>
        <taxon>Dikarya</taxon>
        <taxon>Ascomycota</taxon>
        <taxon>Pezizomycotina</taxon>
        <taxon>Sordariomycetes</taxon>
        <taxon>Sordariomycetidae</taxon>
        <taxon>Diaporthales</taxon>
        <taxon>Diaporthaceae</taxon>
        <taxon>Diaporthe</taxon>
    </lineage>
</organism>
<reference evidence="1" key="1">
    <citation type="submission" date="2017-09" db="EMBL/GenBank/DDBJ databases">
        <title>Polyketide synthases of a Diaporthe helianthi virulent isolate.</title>
        <authorList>
            <person name="Baroncelli R."/>
        </authorList>
    </citation>
    <scope>NUCLEOTIDE SEQUENCE [LARGE SCALE GENOMIC DNA]</scope>
    <source>
        <strain evidence="1">7/96</strain>
    </source>
</reference>
<dbReference type="AlphaFoldDB" id="A0A2P5IFH2"/>
<protein>
    <submittedName>
        <fullName evidence="1">Uncharacterized protein</fullName>
    </submittedName>
</protein>
<dbReference type="Proteomes" id="UP000094444">
    <property type="component" value="Unassembled WGS sequence"/>
</dbReference>
<name>A0A2P5IFH2_DIAHE</name>
<comment type="caution">
    <text evidence="1">The sequence shown here is derived from an EMBL/GenBank/DDBJ whole genome shotgun (WGS) entry which is preliminary data.</text>
</comment>
<evidence type="ECO:0000313" key="1">
    <source>
        <dbReference type="EMBL" id="POS81252.1"/>
    </source>
</evidence>